<dbReference type="Pfam" id="PF01812">
    <property type="entry name" value="5-FTHF_cyc-lig"/>
    <property type="match status" value="1"/>
</dbReference>
<dbReference type="Gene3D" id="3.40.50.10420">
    <property type="entry name" value="NagB/RpiA/CoA transferase-like"/>
    <property type="match status" value="1"/>
</dbReference>
<comment type="similarity">
    <text evidence="1">Belongs to the 5-formyltetrahydrofolate cyclo-ligase family.</text>
</comment>
<reference evidence="2 3" key="1">
    <citation type="submission" date="2022-10" db="EMBL/GenBank/DDBJ databases">
        <title>Comparative genomics and taxonomic characterization of three novel marine species of genus Reichenbachiella exhibiting antioxidant and polysaccharide degradation activities.</title>
        <authorList>
            <person name="Muhammad N."/>
            <person name="Lee Y.-J."/>
            <person name="Ko J."/>
            <person name="Kim S.-G."/>
        </authorList>
    </citation>
    <scope>NUCLEOTIDE SEQUENCE [LARGE SCALE GENOMIC DNA]</scope>
    <source>
        <strain evidence="2 3">ABR2-5</strain>
    </source>
</reference>
<dbReference type="InterPro" id="IPR024185">
    <property type="entry name" value="FTHF_cligase-like_sf"/>
</dbReference>
<keyword evidence="3" id="KW-1185">Reference proteome</keyword>
<keyword evidence="1" id="KW-0479">Metal-binding</keyword>
<dbReference type="NCBIfam" id="TIGR02727">
    <property type="entry name" value="MTHFS_bact"/>
    <property type="match status" value="1"/>
</dbReference>
<dbReference type="PIRSF" id="PIRSF006806">
    <property type="entry name" value="FTHF_cligase"/>
    <property type="match status" value="1"/>
</dbReference>
<protein>
    <recommendedName>
        <fullName evidence="1">5-formyltetrahydrofolate cyclo-ligase</fullName>
        <ecNumber evidence="1">6.3.3.2</ecNumber>
    </recommendedName>
</protein>
<comment type="catalytic activity">
    <reaction evidence="1">
        <text>(6S)-5-formyl-5,6,7,8-tetrahydrofolate + ATP = (6R)-5,10-methenyltetrahydrofolate + ADP + phosphate</text>
        <dbReference type="Rhea" id="RHEA:10488"/>
        <dbReference type="ChEBI" id="CHEBI:30616"/>
        <dbReference type="ChEBI" id="CHEBI:43474"/>
        <dbReference type="ChEBI" id="CHEBI:57455"/>
        <dbReference type="ChEBI" id="CHEBI:57457"/>
        <dbReference type="ChEBI" id="CHEBI:456216"/>
        <dbReference type="EC" id="6.3.3.2"/>
    </reaction>
</comment>
<dbReference type="EC" id="6.3.3.2" evidence="1"/>
<name>A0ABT3CWE3_9BACT</name>
<dbReference type="RefSeq" id="WP_264138768.1">
    <property type="nucleotide sequence ID" value="NZ_JAOYOD010000001.1"/>
</dbReference>
<dbReference type="InterPro" id="IPR037171">
    <property type="entry name" value="NagB/RpiA_transferase-like"/>
</dbReference>
<sequence>MATIDKEKLRTVFLRKRKMLSEFQADQLSVAISQRFDAFLSEKKIQNVHLFLPITKQREVNTWRILENLGAKQVEAVISRSDLNQNTLTHYLFESKDQLSVNKWGIPEPVSGKQVDVSAIDMVLVPMVVFDRNGHRIGYGKGYYDRFLSECRPDCIKVGLSMMPPIDIIPYTDPYDIPLDYCVTPLKTYEF</sequence>
<gene>
    <name evidence="2" type="ORF">N7U62_14790</name>
</gene>
<accession>A0ABT3CWE3</accession>
<dbReference type="EMBL" id="JAOYOD010000001">
    <property type="protein sequence ID" value="MCV9387947.1"/>
    <property type="molecule type" value="Genomic_DNA"/>
</dbReference>
<dbReference type="PANTHER" id="PTHR23407:SF11">
    <property type="entry name" value="CHROMOSOME UNDETERMINED SCAFFOLD_24, WHOLE GENOME SHOTGUN SEQUENCE"/>
    <property type="match status" value="1"/>
</dbReference>
<evidence type="ECO:0000313" key="2">
    <source>
        <dbReference type="EMBL" id="MCV9387947.1"/>
    </source>
</evidence>
<comment type="cofactor">
    <cofactor evidence="1">
        <name>Mg(2+)</name>
        <dbReference type="ChEBI" id="CHEBI:18420"/>
    </cofactor>
</comment>
<keyword evidence="1" id="KW-0547">Nucleotide-binding</keyword>
<dbReference type="PANTHER" id="PTHR23407">
    <property type="entry name" value="ATPASE INHIBITOR/5-FORMYLTETRAHYDROFOLATE CYCLO-LIGASE"/>
    <property type="match status" value="1"/>
</dbReference>
<dbReference type="GO" id="GO:0030272">
    <property type="term" value="F:5-formyltetrahydrofolate cyclo-ligase activity"/>
    <property type="evidence" value="ECO:0007669"/>
    <property type="project" value="UniProtKB-EC"/>
</dbReference>
<proteinExistence type="inferred from homology"/>
<keyword evidence="1" id="KW-0460">Magnesium</keyword>
<evidence type="ECO:0000256" key="1">
    <source>
        <dbReference type="RuleBase" id="RU361279"/>
    </source>
</evidence>
<evidence type="ECO:0000313" key="3">
    <source>
        <dbReference type="Proteomes" id="UP001300692"/>
    </source>
</evidence>
<comment type="caution">
    <text evidence="2">The sequence shown here is derived from an EMBL/GenBank/DDBJ whole genome shotgun (WGS) entry which is preliminary data.</text>
</comment>
<dbReference type="InterPro" id="IPR002698">
    <property type="entry name" value="FTHF_cligase"/>
</dbReference>
<keyword evidence="2" id="KW-0436">Ligase</keyword>
<organism evidence="2 3">
    <name type="scientific">Reichenbachiella ulvae</name>
    <dbReference type="NCBI Taxonomy" id="2980104"/>
    <lineage>
        <taxon>Bacteria</taxon>
        <taxon>Pseudomonadati</taxon>
        <taxon>Bacteroidota</taxon>
        <taxon>Cytophagia</taxon>
        <taxon>Cytophagales</taxon>
        <taxon>Reichenbachiellaceae</taxon>
        <taxon>Reichenbachiella</taxon>
    </lineage>
</organism>
<dbReference type="Proteomes" id="UP001300692">
    <property type="component" value="Unassembled WGS sequence"/>
</dbReference>
<keyword evidence="1" id="KW-0067">ATP-binding</keyword>
<dbReference type="SUPFAM" id="SSF100950">
    <property type="entry name" value="NagB/RpiA/CoA transferase-like"/>
    <property type="match status" value="1"/>
</dbReference>